<evidence type="ECO:0000313" key="3">
    <source>
        <dbReference type="Proteomes" id="UP000252792"/>
    </source>
</evidence>
<evidence type="ECO:0008006" key="4">
    <source>
        <dbReference type="Google" id="ProtNLM"/>
    </source>
</evidence>
<reference evidence="2 3" key="1">
    <citation type="submission" date="2018-06" db="EMBL/GenBank/DDBJ databases">
        <title>Genomic Encyclopedia of Type Strains, Phase III (KMG-III): the genomes of soil and plant-associated and newly described type strains.</title>
        <authorList>
            <person name="Whitman W."/>
        </authorList>
    </citation>
    <scope>NUCLEOTIDE SEQUENCE [LARGE SCALE GENOMIC DNA]</scope>
    <source>
        <strain evidence="2 3">CECT 7377</strain>
    </source>
</reference>
<sequence>MDWKTFIAQIIGSLAWPLVVVFLIYQLKDRLSELLPRLRKLKHKDTELEFSEKLNELAVESDATKKGKTVAVKRPEINEQFNFLMRLSDISPRSAVLESYRVLETASAKAATKAYPELESKQIFNPMQVQKILQGKVINRNEIHQFNELRKLRNQAAHMEDFELKNMPIEAYIDIALTLANSLENYEP</sequence>
<evidence type="ECO:0000313" key="2">
    <source>
        <dbReference type="EMBL" id="RBP78264.1"/>
    </source>
</evidence>
<name>A0A366IW74_9GAMM</name>
<dbReference type="Proteomes" id="UP000252792">
    <property type="component" value="Unassembled WGS sequence"/>
</dbReference>
<organism evidence="2 3">
    <name type="scientific">Marinomonas rhizomae</name>
    <dbReference type="NCBI Taxonomy" id="491948"/>
    <lineage>
        <taxon>Bacteria</taxon>
        <taxon>Pseudomonadati</taxon>
        <taxon>Pseudomonadota</taxon>
        <taxon>Gammaproteobacteria</taxon>
        <taxon>Oceanospirillales</taxon>
        <taxon>Oceanospirillaceae</taxon>
        <taxon>Marinomonas</taxon>
    </lineage>
</organism>
<dbReference type="OrthoDB" id="7840545at2"/>
<gene>
    <name evidence="2" type="ORF">DFP80_12152</name>
</gene>
<comment type="caution">
    <text evidence="2">The sequence shown here is derived from an EMBL/GenBank/DDBJ whole genome shotgun (WGS) entry which is preliminary data.</text>
</comment>
<dbReference type="EMBL" id="QNSE01000021">
    <property type="protein sequence ID" value="RBP78264.1"/>
    <property type="molecule type" value="Genomic_DNA"/>
</dbReference>
<dbReference type="AlphaFoldDB" id="A0A366IW74"/>
<accession>A0A366IW74</accession>
<keyword evidence="1" id="KW-1133">Transmembrane helix</keyword>
<keyword evidence="3" id="KW-1185">Reference proteome</keyword>
<keyword evidence="1" id="KW-0812">Transmembrane</keyword>
<dbReference type="RefSeq" id="WP_113918509.1">
    <property type="nucleotide sequence ID" value="NZ_QNSE01000021.1"/>
</dbReference>
<evidence type="ECO:0000256" key="1">
    <source>
        <dbReference type="SAM" id="Phobius"/>
    </source>
</evidence>
<protein>
    <recommendedName>
        <fullName evidence="4">DUF4145 domain-containing protein</fullName>
    </recommendedName>
</protein>
<feature type="transmembrane region" description="Helical" evidence="1">
    <location>
        <begin position="6"/>
        <end position="27"/>
    </location>
</feature>
<keyword evidence="1" id="KW-0472">Membrane</keyword>
<proteinExistence type="predicted"/>